<evidence type="ECO:0000256" key="2">
    <source>
        <dbReference type="ARBA" id="ARBA00006247"/>
    </source>
</evidence>
<sequence length="408" mass="44214">MKMTHNGWKEQLLKMCQNLIRKQSYSGEEGDVAEAVKGMFQELGYDEVLTDEYGNVIGRIIGEKPGPVVLFDGHIDTVPVNEDSWTVPPFEGIVKDGKLYGRGATDMKGAVACAIAAGAAFAEVNGRAFAGEIAVSCSVHEECFEGVATRKVSEAIKPDVVIIGEASALTIKHGQRGRAEIVVETFGEPAHSSNPQEGINAVNKMMKLVEKINTLKCPAHPILGEGILELTDIKSSPYPGASVVPHYCKVTFDRRTLVNETKESILAPIQSLIDELSGSDSTFKAKVSFASGEAKCYTGNLIQAERYFPAWLLDSDDPLIHALQNELKSKGFLGEPSYYAFCTNGSHFAGEAGIKTIGFGPSLETLAHKDDEYIELAQLYGAFEGYVTIFETLCLQPNPNLKGGHLYV</sequence>
<dbReference type="Pfam" id="PF01546">
    <property type="entry name" value="Peptidase_M20"/>
    <property type="match status" value="1"/>
</dbReference>
<dbReference type="GO" id="GO:0046872">
    <property type="term" value="F:metal ion binding"/>
    <property type="evidence" value="ECO:0007669"/>
    <property type="project" value="UniProtKB-KW"/>
</dbReference>
<dbReference type="PANTHER" id="PTHR43808:SF8">
    <property type="entry name" value="PEPTIDASE M20 DIMERISATION DOMAIN-CONTAINING PROTEIN"/>
    <property type="match status" value="1"/>
</dbReference>
<protein>
    <submittedName>
        <fullName evidence="7">Putative selenium metabolism hydrolase</fullName>
    </submittedName>
</protein>
<evidence type="ECO:0000313" key="7">
    <source>
        <dbReference type="EMBL" id="SIT73476.1"/>
    </source>
</evidence>
<organism evidence="7 8">
    <name type="scientific">Edaphobacillus lindanitolerans</name>
    <dbReference type="NCBI Taxonomy" id="550447"/>
    <lineage>
        <taxon>Bacteria</taxon>
        <taxon>Bacillati</taxon>
        <taxon>Bacillota</taxon>
        <taxon>Bacilli</taxon>
        <taxon>Bacillales</taxon>
        <taxon>Bacillaceae</taxon>
        <taxon>Edaphobacillus</taxon>
    </lineage>
</organism>
<keyword evidence="8" id="KW-1185">Reference proteome</keyword>
<dbReference type="Gene3D" id="3.40.630.10">
    <property type="entry name" value="Zn peptidases"/>
    <property type="match status" value="2"/>
</dbReference>
<evidence type="ECO:0000256" key="1">
    <source>
        <dbReference type="ARBA" id="ARBA00001947"/>
    </source>
</evidence>
<accession>A0A1U7PLB7</accession>
<keyword evidence="3" id="KW-0479">Metal-binding</keyword>
<dbReference type="SUPFAM" id="SSF53187">
    <property type="entry name" value="Zn-dependent exopeptidases"/>
    <property type="match status" value="1"/>
</dbReference>
<gene>
    <name evidence="7" type="ORF">SAMN05428946_0990</name>
</gene>
<dbReference type="InterPro" id="IPR002933">
    <property type="entry name" value="Peptidase_M20"/>
</dbReference>
<dbReference type="Pfam" id="PF07687">
    <property type="entry name" value="M20_dimer"/>
    <property type="match status" value="1"/>
</dbReference>
<comment type="cofactor">
    <cofactor evidence="1">
        <name>Zn(2+)</name>
        <dbReference type="ChEBI" id="CHEBI:29105"/>
    </cofactor>
</comment>
<evidence type="ECO:0000256" key="3">
    <source>
        <dbReference type="ARBA" id="ARBA00022723"/>
    </source>
</evidence>
<dbReference type="InterPro" id="IPR050072">
    <property type="entry name" value="Peptidase_M20A"/>
</dbReference>
<evidence type="ECO:0000256" key="4">
    <source>
        <dbReference type="ARBA" id="ARBA00022801"/>
    </source>
</evidence>
<dbReference type="Gene3D" id="3.30.70.360">
    <property type="match status" value="1"/>
</dbReference>
<name>A0A1U7PLB7_9BACI</name>
<comment type="similarity">
    <text evidence="2">Belongs to the peptidase M20A family.</text>
</comment>
<dbReference type="STRING" id="550447.SAMN05428946_0990"/>
<feature type="domain" description="Peptidase M20 dimerisation" evidence="6">
    <location>
        <begin position="174"/>
        <end position="277"/>
    </location>
</feature>
<dbReference type="EMBL" id="FTPL01000001">
    <property type="protein sequence ID" value="SIT73476.1"/>
    <property type="molecule type" value="Genomic_DNA"/>
</dbReference>
<evidence type="ECO:0000259" key="6">
    <source>
        <dbReference type="Pfam" id="PF07687"/>
    </source>
</evidence>
<dbReference type="NCBIfam" id="NF009555">
    <property type="entry name" value="PRK13004.1"/>
    <property type="match status" value="1"/>
</dbReference>
<dbReference type="GO" id="GO:0016787">
    <property type="term" value="F:hydrolase activity"/>
    <property type="evidence" value="ECO:0007669"/>
    <property type="project" value="UniProtKB-KW"/>
</dbReference>
<dbReference type="InterPro" id="IPR011650">
    <property type="entry name" value="Peptidase_M20_dimer"/>
</dbReference>
<reference evidence="8" key="1">
    <citation type="submission" date="2017-01" db="EMBL/GenBank/DDBJ databases">
        <authorList>
            <person name="Varghese N."/>
            <person name="Submissions S."/>
        </authorList>
    </citation>
    <scope>NUCLEOTIDE SEQUENCE [LARGE SCALE GENOMIC DNA]</scope>
    <source>
        <strain evidence="8">MNA4</strain>
    </source>
</reference>
<dbReference type="PROSITE" id="PS00758">
    <property type="entry name" value="ARGE_DAPE_CPG2_1"/>
    <property type="match status" value="1"/>
</dbReference>
<dbReference type="PANTHER" id="PTHR43808">
    <property type="entry name" value="ACETYLORNITHINE DEACETYLASE"/>
    <property type="match status" value="1"/>
</dbReference>
<dbReference type="AlphaFoldDB" id="A0A1U7PLB7"/>
<dbReference type="InterPro" id="IPR001261">
    <property type="entry name" value="ArgE/DapE_CS"/>
</dbReference>
<keyword evidence="5" id="KW-0862">Zinc</keyword>
<keyword evidence="4 7" id="KW-0378">Hydrolase</keyword>
<dbReference type="Proteomes" id="UP000187550">
    <property type="component" value="Unassembled WGS sequence"/>
</dbReference>
<evidence type="ECO:0000313" key="8">
    <source>
        <dbReference type="Proteomes" id="UP000187550"/>
    </source>
</evidence>
<proteinExistence type="inferred from homology"/>
<dbReference type="SUPFAM" id="SSF55031">
    <property type="entry name" value="Bacterial exopeptidase dimerisation domain"/>
    <property type="match status" value="1"/>
</dbReference>
<dbReference type="InterPro" id="IPR036264">
    <property type="entry name" value="Bact_exopeptidase_dim_dom"/>
</dbReference>
<evidence type="ECO:0000256" key="5">
    <source>
        <dbReference type="ARBA" id="ARBA00022833"/>
    </source>
</evidence>